<keyword evidence="2 4" id="KW-0067">ATP-binding</keyword>
<keyword evidence="1 4" id="KW-0547">Nucleotide-binding</keyword>
<dbReference type="PIRSF" id="PIRSF005052">
    <property type="entry name" value="P-loopkin"/>
    <property type="match status" value="1"/>
</dbReference>
<evidence type="ECO:0000256" key="3">
    <source>
        <dbReference type="ARBA" id="ARBA00023134"/>
    </source>
</evidence>
<dbReference type="Pfam" id="PF03668">
    <property type="entry name" value="RapZ-like_N"/>
    <property type="match status" value="1"/>
</dbReference>
<keyword evidence="3 4" id="KW-0342">GTP-binding</keyword>
<evidence type="ECO:0000259" key="5">
    <source>
        <dbReference type="Pfam" id="PF03668"/>
    </source>
</evidence>
<dbReference type="InterPro" id="IPR005337">
    <property type="entry name" value="RapZ-like"/>
</dbReference>
<feature type="binding site" evidence="4">
    <location>
        <begin position="18"/>
        <end position="25"/>
    </location>
    <ligand>
        <name>ATP</name>
        <dbReference type="ChEBI" id="CHEBI:30616"/>
    </ligand>
</feature>
<accession>A0A7C3SIY3</accession>
<dbReference type="GO" id="GO:0005524">
    <property type="term" value="F:ATP binding"/>
    <property type="evidence" value="ECO:0007669"/>
    <property type="project" value="UniProtKB-UniRule"/>
</dbReference>
<evidence type="ECO:0000256" key="2">
    <source>
        <dbReference type="ARBA" id="ARBA00022840"/>
    </source>
</evidence>
<evidence type="ECO:0000313" key="7">
    <source>
        <dbReference type="EMBL" id="HGB14704.1"/>
    </source>
</evidence>
<organism evidence="7">
    <name type="scientific">Desulfobacca acetoxidans</name>
    <dbReference type="NCBI Taxonomy" id="60893"/>
    <lineage>
        <taxon>Bacteria</taxon>
        <taxon>Pseudomonadati</taxon>
        <taxon>Thermodesulfobacteriota</taxon>
        <taxon>Desulfobaccia</taxon>
        <taxon>Desulfobaccales</taxon>
        <taxon>Desulfobaccaceae</taxon>
        <taxon>Desulfobacca</taxon>
    </lineage>
</organism>
<dbReference type="InterPro" id="IPR053931">
    <property type="entry name" value="RapZ_C"/>
</dbReference>
<dbReference type="SUPFAM" id="SSF52540">
    <property type="entry name" value="P-loop containing nucleoside triphosphate hydrolases"/>
    <property type="match status" value="1"/>
</dbReference>
<evidence type="ECO:0000256" key="4">
    <source>
        <dbReference type="HAMAP-Rule" id="MF_00636"/>
    </source>
</evidence>
<dbReference type="NCBIfam" id="NF003828">
    <property type="entry name" value="PRK05416.1"/>
    <property type="match status" value="1"/>
</dbReference>
<dbReference type="Gene3D" id="3.40.50.300">
    <property type="entry name" value="P-loop containing nucleotide triphosphate hydrolases"/>
    <property type="match status" value="1"/>
</dbReference>
<dbReference type="PANTHER" id="PTHR30448:SF0">
    <property type="entry name" value="RNASE ADAPTER PROTEIN RAPZ"/>
    <property type="match status" value="1"/>
</dbReference>
<name>A0A7C3SIY3_9BACT</name>
<dbReference type="InterPro" id="IPR027417">
    <property type="entry name" value="P-loop_NTPase"/>
</dbReference>
<dbReference type="GO" id="GO:0005525">
    <property type="term" value="F:GTP binding"/>
    <property type="evidence" value="ECO:0007669"/>
    <property type="project" value="UniProtKB-UniRule"/>
</dbReference>
<feature type="binding site" evidence="4">
    <location>
        <begin position="69"/>
        <end position="72"/>
    </location>
    <ligand>
        <name>GTP</name>
        <dbReference type="ChEBI" id="CHEBI:37565"/>
    </ligand>
</feature>
<comment type="caution">
    <text evidence="7">The sequence shown here is derived from an EMBL/GenBank/DDBJ whole genome shotgun (WGS) entry which is preliminary data.</text>
</comment>
<dbReference type="EMBL" id="DTHB01000042">
    <property type="protein sequence ID" value="HGB14704.1"/>
    <property type="molecule type" value="Genomic_DNA"/>
</dbReference>
<proteinExistence type="inferred from homology"/>
<protein>
    <submittedName>
        <fullName evidence="7">RNase adapter RapZ</fullName>
    </submittedName>
</protein>
<feature type="domain" description="RapZ C-terminal" evidence="6">
    <location>
        <begin position="174"/>
        <end position="292"/>
    </location>
</feature>
<sequence length="298" mass="34176">MSADLSSRTSFTVLIITGLSGSGKSTVLRALEDVGYFCIDNLPLSLLSPLLQEISRSHQDNRQVALVMDVRTQGFLQNYRKVFKRLERQGYRLHILFLEANENALIRRFSQTRRQHPLADRESISHALQQERESLAGLRQLAHRIIDTSSYNPHQLRKMIIAEYSNLSQEPRLALHLTSFAYKNGLPPEADLVIDVRFLPNPYFVEELRPLTGNEPRVRDFVLRHPETRAFVTHLYNFLDFLLPLYQKEGKTHLNIAIGCTGGQHRSVVIVNQLGEHLSQGKFPFTLSHRDLVENQGE</sequence>
<dbReference type="HAMAP" id="MF_00636">
    <property type="entry name" value="RapZ_like"/>
    <property type="match status" value="1"/>
</dbReference>
<gene>
    <name evidence="7" type="primary">rapZ</name>
    <name evidence="7" type="ORF">ENV62_05650</name>
</gene>
<reference evidence="7" key="1">
    <citation type="journal article" date="2020" name="mSystems">
        <title>Genome- and Community-Level Interaction Insights into Carbon Utilization and Element Cycling Functions of Hydrothermarchaeota in Hydrothermal Sediment.</title>
        <authorList>
            <person name="Zhou Z."/>
            <person name="Liu Y."/>
            <person name="Xu W."/>
            <person name="Pan J."/>
            <person name="Luo Z.H."/>
            <person name="Li M."/>
        </authorList>
    </citation>
    <scope>NUCLEOTIDE SEQUENCE [LARGE SCALE GENOMIC DNA]</scope>
    <source>
        <strain evidence="7">SpSt-776</strain>
    </source>
</reference>
<dbReference type="AlphaFoldDB" id="A0A7C3SIY3"/>
<evidence type="ECO:0000259" key="6">
    <source>
        <dbReference type="Pfam" id="PF22740"/>
    </source>
</evidence>
<dbReference type="PANTHER" id="PTHR30448">
    <property type="entry name" value="RNASE ADAPTER PROTEIN RAPZ"/>
    <property type="match status" value="1"/>
</dbReference>
<evidence type="ECO:0000256" key="1">
    <source>
        <dbReference type="ARBA" id="ARBA00022741"/>
    </source>
</evidence>
<feature type="domain" description="RapZ-like N-terminal" evidence="5">
    <location>
        <begin position="12"/>
        <end position="162"/>
    </location>
</feature>
<dbReference type="InterPro" id="IPR053930">
    <property type="entry name" value="RapZ-like_N"/>
</dbReference>
<dbReference type="Pfam" id="PF22740">
    <property type="entry name" value="PapZ_C"/>
    <property type="match status" value="1"/>
</dbReference>